<dbReference type="InterPro" id="IPR050204">
    <property type="entry name" value="AraC_XylS_family_regulators"/>
</dbReference>
<proteinExistence type="predicted"/>
<dbReference type="Gene3D" id="1.10.10.60">
    <property type="entry name" value="Homeodomain-like"/>
    <property type="match status" value="2"/>
</dbReference>
<dbReference type="PANTHER" id="PTHR46796">
    <property type="entry name" value="HTH-TYPE TRANSCRIPTIONAL ACTIVATOR RHAS-RELATED"/>
    <property type="match status" value="1"/>
</dbReference>
<keyword evidence="1" id="KW-0805">Transcription regulation</keyword>
<dbReference type="AlphaFoldDB" id="A0A849SJJ9"/>
<dbReference type="SUPFAM" id="SSF46689">
    <property type="entry name" value="Homeodomain-like"/>
    <property type="match status" value="2"/>
</dbReference>
<dbReference type="GO" id="GO:0043565">
    <property type="term" value="F:sequence-specific DNA binding"/>
    <property type="evidence" value="ECO:0007669"/>
    <property type="project" value="InterPro"/>
</dbReference>
<evidence type="ECO:0000256" key="1">
    <source>
        <dbReference type="ARBA" id="ARBA00023015"/>
    </source>
</evidence>
<dbReference type="GO" id="GO:0003700">
    <property type="term" value="F:DNA-binding transcription factor activity"/>
    <property type="evidence" value="ECO:0007669"/>
    <property type="project" value="InterPro"/>
</dbReference>
<dbReference type="Proteomes" id="UP000580839">
    <property type="component" value="Unassembled WGS sequence"/>
</dbReference>
<evidence type="ECO:0000259" key="4">
    <source>
        <dbReference type="PROSITE" id="PS01124"/>
    </source>
</evidence>
<sequence length="289" mass="31625">MQVSQSPRSNLASGQFLGLRVEAARFGGFAVGVHIPTVPPAEVATHDHADAHFVLVLAGHYRSTARGWQDDAALPALIYNPPGTTHRDRFERCAGGRFLTISFAADEALIETSRSCAREPNLAPPHGAALARRLTHHLADGSDSARLAGESVCLELIELATRSPSRRAGREKAWIRAVCDRLRDERERAPTMAEVARSLDLHPVYLAREFRRAIGCSPGDYLRHYRLERAAALLAHSRQSLAEIALQCGFADQSHCARQFKAAFGASPSAYRRRLGGVARVQDAAPRLR</sequence>
<evidence type="ECO:0000256" key="3">
    <source>
        <dbReference type="ARBA" id="ARBA00023163"/>
    </source>
</evidence>
<organism evidence="5 6">
    <name type="scientific">Eiseniibacteriota bacterium</name>
    <dbReference type="NCBI Taxonomy" id="2212470"/>
    <lineage>
        <taxon>Bacteria</taxon>
        <taxon>Candidatus Eiseniibacteriota</taxon>
    </lineage>
</organism>
<protein>
    <submittedName>
        <fullName evidence="5">Helix-turn-helix transcriptional regulator</fullName>
    </submittedName>
</protein>
<accession>A0A849SJJ9</accession>
<dbReference type="EMBL" id="JABFRW010000145">
    <property type="protein sequence ID" value="NOT34776.1"/>
    <property type="molecule type" value="Genomic_DNA"/>
</dbReference>
<dbReference type="PROSITE" id="PS01124">
    <property type="entry name" value="HTH_ARAC_FAMILY_2"/>
    <property type="match status" value="1"/>
</dbReference>
<gene>
    <name evidence="5" type="ORF">HOP12_11475</name>
</gene>
<evidence type="ECO:0000313" key="6">
    <source>
        <dbReference type="Proteomes" id="UP000580839"/>
    </source>
</evidence>
<reference evidence="5 6" key="1">
    <citation type="submission" date="2020-04" db="EMBL/GenBank/DDBJ databases">
        <title>Metagenomic profiling of ammonia- and methane-oxidizing microorganisms in a Dutch drinking water treatment plant.</title>
        <authorList>
            <person name="Poghosyan L."/>
            <person name="Leucker S."/>
        </authorList>
    </citation>
    <scope>NUCLEOTIDE SEQUENCE [LARGE SCALE GENOMIC DNA]</scope>
    <source>
        <strain evidence="5">S-RSF-IL-03</strain>
    </source>
</reference>
<keyword evidence="3" id="KW-0804">Transcription</keyword>
<feature type="domain" description="HTH araC/xylS-type" evidence="4">
    <location>
        <begin position="176"/>
        <end position="274"/>
    </location>
</feature>
<dbReference type="Pfam" id="PF12833">
    <property type="entry name" value="HTH_18"/>
    <property type="match status" value="1"/>
</dbReference>
<keyword evidence="2" id="KW-0238">DNA-binding</keyword>
<comment type="caution">
    <text evidence="5">The sequence shown here is derived from an EMBL/GenBank/DDBJ whole genome shotgun (WGS) entry which is preliminary data.</text>
</comment>
<evidence type="ECO:0000313" key="5">
    <source>
        <dbReference type="EMBL" id="NOT34776.1"/>
    </source>
</evidence>
<dbReference type="InterPro" id="IPR018060">
    <property type="entry name" value="HTH_AraC"/>
</dbReference>
<dbReference type="SMART" id="SM00342">
    <property type="entry name" value="HTH_ARAC"/>
    <property type="match status" value="1"/>
</dbReference>
<name>A0A849SJJ9_UNCEI</name>
<dbReference type="InterPro" id="IPR009057">
    <property type="entry name" value="Homeodomain-like_sf"/>
</dbReference>
<evidence type="ECO:0000256" key="2">
    <source>
        <dbReference type="ARBA" id="ARBA00023125"/>
    </source>
</evidence>